<keyword evidence="1" id="KW-1133">Transmembrane helix</keyword>
<dbReference type="Proteomes" id="UP000529637">
    <property type="component" value="Unassembled WGS sequence"/>
</dbReference>
<dbReference type="InterPro" id="IPR011604">
    <property type="entry name" value="PDDEXK-like_dom_sf"/>
</dbReference>
<keyword evidence="1" id="KW-0472">Membrane</keyword>
<evidence type="ECO:0000259" key="2">
    <source>
        <dbReference type="Pfam" id="PF12705"/>
    </source>
</evidence>
<gene>
    <name evidence="3" type="ORF">HQN59_22535</name>
</gene>
<dbReference type="RefSeq" id="WP_176071395.1">
    <property type="nucleotide sequence ID" value="NZ_JABWMJ010000014.1"/>
</dbReference>
<reference evidence="3 4" key="1">
    <citation type="submission" date="2020-06" db="EMBL/GenBank/DDBJ databases">
        <title>Schlegella sp. ID0723 isolated from air conditioner.</title>
        <authorList>
            <person name="Kim D.Y."/>
            <person name="Kim D.-U."/>
        </authorList>
    </citation>
    <scope>NUCLEOTIDE SEQUENCE [LARGE SCALE GENOMIC DNA]</scope>
    <source>
        <strain evidence="3 4">ID0723</strain>
    </source>
</reference>
<evidence type="ECO:0000256" key="1">
    <source>
        <dbReference type="SAM" id="Phobius"/>
    </source>
</evidence>
<evidence type="ECO:0000313" key="4">
    <source>
        <dbReference type="Proteomes" id="UP000529637"/>
    </source>
</evidence>
<feature type="transmembrane region" description="Helical" evidence="1">
    <location>
        <begin position="6"/>
        <end position="24"/>
    </location>
</feature>
<keyword evidence="1" id="KW-0812">Transmembrane</keyword>
<comment type="caution">
    <text evidence="3">The sequence shown here is derived from an EMBL/GenBank/DDBJ whole genome shotgun (WGS) entry which is preliminary data.</text>
</comment>
<dbReference type="InterPro" id="IPR038726">
    <property type="entry name" value="PDDEXK_AddAB-type"/>
</dbReference>
<protein>
    <submittedName>
        <fullName evidence="3">PD-(D/E)XK nuclease family protein</fullName>
    </submittedName>
</protein>
<keyword evidence="4" id="KW-1185">Reference proteome</keyword>
<dbReference type="EMBL" id="JABWMJ010000014">
    <property type="protein sequence ID" value="NUZ08530.1"/>
    <property type="molecule type" value="Genomic_DNA"/>
</dbReference>
<proteinExistence type="predicted"/>
<evidence type="ECO:0000313" key="3">
    <source>
        <dbReference type="EMBL" id="NUZ08530.1"/>
    </source>
</evidence>
<feature type="domain" description="PD-(D/E)XK endonuclease-like" evidence="2">
    <location>
        <begin position="44"/>
        <end position="175"/>
    </location>
</feature>
<dbReference type="Gene3D" id="3.90.320.10">
    <property type="match status" value="1"/>
</dbReference>
<dbReference type="AlphaFoldDB" id="A0A7Y6NSI2"/>
<accession>A0A7Y6NSI2</accession>
<dbReference type="Pfam" id="PF12705">
    <property type="entry name" value="PDDEXK_1"/>
    <property type="match status" value="1"/>
</dbReference>
<sequence length="182" mass="20567">MSDAISGALLLVGLLFFSISYLWLRGRQERPDESWLPRELAGGQLAFAEKRFESRRHGLVARLDRAYRAGDQLHLVELKTRAYLAAHVSDVIELSVQRLVLEAATGEPVSSIAHVAVQLPDRSGLRTIRVELFDEHQVMAMRQRLLQLRDGKGATPLPAPRRRACEKCGHRTVCQRTYGDRE</sequence>
<name>A0A7Y6NSI2_9BURK</name>
<organism evidence="3 4">
    <name type="scientific">Piscinibacter koreensis</name>
    <dbReference type="NCBI Taxonomy" id="2742824"/>
    <lineage>
        <taxon>Bacteria</taxon>
        <taxon>Pseudomonadati</taxon>
        <taxon>Pseudomonadota</taxon>
        <taxon>Betaproteobacteria</taxon>
        <taxon>Burkholderiales</taxon>
        <taxon>Sphaerotilaceae</taxon>
        <taxon>Piscinibacter</taxon>
    </lineage>
</organism>